<evidence type="ECO:0000313" key="1">
    <source>
        <dbReference type="EMBL" id="AMS41150.1"/>
    </source>
</evidence>
<dbReference type="RefSeq" id="WP_067958916.1">
    <property type="nucleotide sequence ID" value="NZ_CP015005.1"/>
</dbReference>
<dbReference type="Proteomes" id="UP000075755">
    <property type="component" value="Chromosome"/>
</dbReference>
<gene>
    <name evidence="1" type="ORF">AA2016_2221</name>
    <name evidence="2" type="ORF">FHS67_002188</name>
</gene>
<name>A0AAC8YML7_AMIAI</name>
<sequence length="162" mass="16927">MTVERKIATATDVAAGSNVVTAINDRINRVETAVLGYATYTLTGTTDTLTSEEFWDGGVIVLVGSPSGDHTLTVPASQQRIVRVVNTTSVEVTIQISGQSVAAPTIPPKSASGTLTGIQGQEADIRSDGTNVRWAGIPIFAMTDAEYAALSAVDARAQYITI</sequence>
<accession>A0AAC8YML7</accession>
<evidence type="ECO:0000313" key="2">
    <source>
        <dbReference type="EMBL" id="MBB3705869.1"/>
    </source>
</evidence>
<reference evidence="1 3" key="1">
    <citation type="submission" date="2016-03" db="EMBL/GenBank/DDBJ databases">
        <title>Complete genome of Aminobacter aminovorans KCTC 2477.</title>
        <authorList>
            <person name="Kim K.M."/>
        </authorList>
    </citation>
    <scope>NUCLEOTIDE SEQUENCE [LARGE SCALE GENOMIC DNA]</scope>
    <source>
        <strain evidence="1 3">KCTC 2477</strain>
    </source>
</reference>
<protein>
    <submittedName>
        <fullName evidence="1">Uncharacterized protein</fullName>
    </submittedName>
</protein>
<dbReference type="Proteomes" id="UP000577697">
    <property type="component" value="Unassembled WGS sequence"/>
</dbReference>
<reference evidence="2 4" key="2">
    <citation type="submission" date="2020-08" db="EMBL/GenBank/DDBJ databases">
        <title>Genomic Encyclopedia of Type Strains, Phase IV (KMG-IV): sequencing the most valuable type-strain genomes for metagenomic binning, comparative biology and taxonomic classification.</title>
        <authorList>
            <person name="Goeker M."/>
        </authorList>
    </citation>
    <scope>NUCLEOTIDE SEQUENCE [LARGE SCALE GENOMIC DNA]</scope>
    <source>
        <strain evidence="2 4">DSM 10368</strain>
    </source>
</reference>
<keyword evidence="4" id="KW-1185">Reference proteome</keyword>
<dbReference type="EMBL" id="CP015005">
    <property type="protein sequence ID" value="AMS41150.1"/>
    <property type="molecule type" value="Genomic_DNA"/>
</dbReference>
<dbReference type="EMBL" id="JACICB010000007">
    <property type="protein sequence ID" value="MBB3705869.1"/>
    <property type="molecule type" value="Genomic_DNA"/>
</dbReference>
<evidence type="ECO:0000313" key="3">
    <source>
        <dbReference type="Proteomes" id="UP000075755"/>
    </source>
</evidence>
<evidence type="ECO:0000313" key="4">
    <source>
        <dbReference type="Proteomes" id="UP000577697"/>
    </source>
</evidence>
<dbReference type="KEGG" id="aak:AA2016_2221"/>
<dbReference type="AlphaFoldDB" id="A0AAC8YML7"/>
<organism evidence="1 3">
    <name type="scientific">Aminobacter aminovorans</name>
    <name type="common">Chelatobacter heintzii</name>
    <dbReference type="NCBI Taxonomy" id="83263"/>
    <lineage>
        <taxon>Bacteria</taxon>
        <taxon>Pseudomonadati</taxon>
        <taxon>Pseudomonadota</taxon>
        <taxon>Alphaproteobacteria</taxon>
        <taxon>Hyphomicrobiales</taxon>
        <taxon>Phyllobacteriaceae</taxon>
        <taxon>Aminobacter</taxon>
    </lineage>
</organism>
<proteinExistence type="predicted"/>